<dbReference type="RefSeq" id="WP_147149071.1">
    <property type="nucleotide sequence ID" value="NZ_BKAJ01000033.1"/>
</dbReference>
<dbReference type="InterPro" id="IPR011545">
    <property type="entry name" value="DEAD/DEAH_box_helicase_dom"/>
</dbReference>
<reference evidence="7 8" key="1">
    <citation type="submission" date="2019-07" db="EMBL/GenBank/DDBJ databases">
        <title>Whole genome shotgun sequence of Reyranella soli NBRC 108950.</title>
        <authorList>
            <person name="Hosoyama A."/>
            <person name="Uohara A."/>
            <person name="Ohji S."/>
            <person name="Ichikawa N."/>
        </authorList>
    </citation>
    <scope>NUCLEOTIDE SEQUENCE [LARGE SCALE GENOMIC DNA]</scope>
    <source>
        <strain evidence="7 8">NBRC 108950</strain>
    </source>
</reference>
<keyword evidence="1" id="KW-0547">Nucleotide-binding</keyword>
<protein>
    <submittedName>
        <fullName evidence="7">ATP-dependent helicase HrpB</fullName>
    </submittedName>
</protein>
<keyword evidence="3 7" id="KW-0347">Helicase</keyword>
<dbReference type="AlphaFoldDB" id="A0A512N7N5"/>
<evidence type="ECO:0000259" key="6">
    <source>
        <dbReference type="PROSITE" id="PS51194"/>
    </source>
</evidence>
<evidence type="ECO:0000256" key="1">
    <source>
        <dbReference type="ARBA" id="ARBA00022741"/>
    </source>
</evidence>
<dbReference type="InterPro" id="IPR007502">
    <property type="entry name" value="Helicase-assoc_dom"/>
</dbReference>
<dbReference type="OrthoDB" id="9805617at2"/>
<dbReference type="Proteomes" id="UP000321058">
    <property type="component" value="Unassembled WGS sequence"/>
</dbReference>
<dbReference type="PANTHER" id="PTHR43519:SF1">
    <property type="entry name" value="ATP-DEPENDENT RNA HELICASE HRPB"/>
    <property type="match status" value="1"/>
</dbReference>
<dbReference type="InterPro" id="IPR027417">
    <property type="entry name" value="P-loop_NTPase"/>
</dbReference>
<dbReference type="EMBL" id="BKAJ01000033">
    <property type="protein sequence ID" value="GEP54996.1"/>
    <property type="molecule type" value="Genomic_DNA"/>
</dbReference>
<dbReference type="PROSITE" id="PS00690">
    <property type="entry name" value="DEAH_ATP_HELICASE"/>
    <property type="match status" value="1"/>
</dbReference>
<dbReference type="InterPro" id="IPR002464">
    <property type="entry name" value="DNA/RNA_helicase_DEAH_CS"/>
</dbReference>
<evidence type="ECO:0000313" key="8">
    <source>
        <dbReference type="Proteomes" id="UP000321058"/>
    </source>
</evidence>
<dbReference type="Pfam" id="PF24473">
    <property type="entry name" value="CON_HrpB"/>
    <property type="match status" value="1"/>
</dbReference>
<dbReference type="PROSITE" id="PS51192">
    <property type="entry name" value="HELICASE_ATP_BIND_1"/>
    <property type="match status" value="1"/>
</dbReference>
<comment type="caution">
    <text evidence="7">The sequence shown here is derived from an EMBL/GenBank/DDBJ whole genome shotgun (WGS) entry which is preliminary data.</text>
</comment>
<dbReference type="InterPro" id="IPR001650">
    <property type="entry name" value="Helicase_C-like"/>
</dbReference>
<gene>
    <name evidence="7" type="ORF">RSO01_21620</name>
</gene>
<evidence type="ECO:0000256" key="2">
    <source>
        <dbReference type="ARBA" id="ARBA00022801"/>
    </source>
</evidence>
<dbReference type="InterPro" id="IPR010225">
    <property type="entry name" value="HrpB"/>
</dbReference>
<accession>A0A512N7N5</accession>
<dbReference type="FunFam" id="3.40.50.300:FF:002125">
    <property type="entry name" value="ATP-dependent helicase HrpB"/>
    <property type="match status" value="1"/>
</dbReference>
<keyword evidence="2" id="KW-0378">Hydrolase</keyword>
<dbReference type="SMART" id="SM00487">
    <property type="entry name" value="DEXDc"/>
    <property type="match status" value="1"/>
</dbReference>
<dbReference type="InterPro" id="IPR056329">
    <property type="entry name" value="CON_HrpB"/>
</dbReference>
<evidence type="ECO:0000313" key="7">
    <source>
        <dbReference type="EMBL" id="GEP54996.1"/>
    </source>
</evidence>
<dbReference type="CDD" id="cd18791">
    <property type="entry name" value="SF2_C_RHA"/>
    <property type="match status" value="1"/>
</dbReference>
<dbReference type="SMART" id="SM00490">
    <property type="entry name" value="HELICc"/>
    <property type="match status" value="1"/>
</dbReference>
<dbReference type="SUPFAM" id="SSF52540">
    <property type="entry name" value="P-loop containing nucleoside triphosphate hydrolases"/>
    <property type="match status" value="1"/>
</dbReference>
<dbReference type="CDD" id="cd17990">
    <property type="entry name" value="DEXHc_HrpB"/>
    <property type="match status" value="1"/>
</dbReference>
<dbReference type="Pfam" id="PF00271">
    <property type="entry name" value="Helicase_C"/>
    <property type="match status" value="1"/>
</dbReference>
<keyword evidence="8" id="KW-1185">Reference proteome</keyword>
<dbReference type="Gene3D" id="1.20.120.1080">
    <property type="match status" value="1"/>
</dbReference>
<dbReference type="PIRSF" id="PIRSF005496">
    <property type="entry name" value="ATP_hel_hrpB"/>
    <property type="match status" value="1"/>
</dbReference>
<dbReference type="InterPro" id="IPR013689">
    <property type="entry name" value="RNA_helicase_ATP-dep_HrpB_C"/>
</dbReference>
<feature type="domain" description="Helicase C-terminal" evidence="6">
    <location>
        <begin position="196"/>
        <end position="367"/>
    </location>
</feature>
<dbReference type="GO" id="GO:0004386">
    <property type="term" value="F:helicase activity"/>
    <property type="evidence" value="ECO:0007669"/>
    <property type="project" value="UniProtKB-KW"/>
</dbReference>
<evidence type="ECO:0000256" key="4">
    <source>
        <dbReference type="ARBA" id="ARBA00022840"/>
    </source>
</evidence>
<evidence type="ECO:0000256" key="3">
    <source>
        <dbReference type="ARBA" id="ARBA00022806"/>
    </source>
</evidence>
<dbReference type="Gene3D" id="3.40.50.300">
    <property type="entry name" value="P-loop containing nucleotide triphosphate hydrolases"/>
    <property type="match status" value="2"/>
</dbReference>
<dbReference type="Pfam" id="PF00270">
    <property type="entry name" value="DEAD"/>
    <property type="match status" value="1"/>
</dbReference>
<dbReference type="PROSITE" id="PS51194">
    <property type="entry name" value="HELICASE_CTER"/>
    <property type="match status" value="1"/>
</dbReference>
<dbReference type="PANTHER" id="PTHR43519">
    <property type="entry name" value="ATP-DEPENDENT RNA HELICASE HRPB"/>
    <property type="match status" value="1"/>
</dbReference>
<organism evidence="7 8">
    <name type="scientific">Reyranella soli</name>
    <dbReference type="NCBI Taxonomy" id="1230389"/>
    <lineage>
        <taxon>Bacteria</taxon>
        <taxon>Pseudomonadati</taxon>
        <taxon>Pseudomonadota</taxon>
        <taxon>Alphaproteobacteria</taxon>
        <taxon>Hyphomicrobiales</taxon>
        <taxon>Reyranellaceae</taxon>
        <taxon>Reyranella</taxon>
    </lineage>
</organism>
<feature type="domain" description="Helicase ATP-binding" evidence="5">
    <location>
        <begin position="14"/>
        <end position="178"/>
    </location>
</feature>
<proteinExistence type="predicted"/>
<dbReference type="Pfam" id="PF08482">
    <property type="entry name" value="HrpB_C"/>
    <property type="match status" value="1"/>
</dbReference>
<dbReference type="InterPro" id="IPR014001">
    <property type="entry name" value="Helicase_ATP-bd"/>
</dbReference>
<sequence>MASLPVDEALPALKEALVAGNAAVLVAPPGAGKTTRVPLALLDAPWLCGGKIVMQEPRRLAARAAARRMAATLGEQVGETVGYRVRLDTKVGPRTRIEVVTDGLFLRILQDDPSLDGVGCVIFDELHERGLETDLSFALVREAQTALRDDLRVIAMSATLDPGPVSDRLGGAPVVDSAGRMFPVDTRYLEREAAGRIEDSVASTVRRALAEESGSALVFLPGVGEIRRVEERLNLGAGIDVAPLYGDLSPADQDRAIAPSPAGRRKVVLATSIAETSLTIEGVRLVIDCGLMRVPRFSPRSGMTRLETVRVSQASADQRRGRAGRLEPGVCYRLWPEEQQRGLLPFTPPEILDADLAPLALELALWGANDATLPWLTPPPAASLATARALLLDLGALDQAGAITPHGRAMARLGQHPRLAHLVLKGRELGQGRIAALLAAILSERDFLRLPPGQRDVDLRHRVDIALSGKRDGTLRLIQEQARRLMPRGGSDERPDLSMTGALLALAYPDRIGRRRPGTNRYLLSGGRGAALPEGDPMTNEEFLVVADLDGSSQDSRIFLAAPIRLDEIEELFTERILDEEALQWSEREGVVLARRRRRLGAMLLEDKPLANPDADKLKAAMVEGIRQLGLGALPWSDDLAKWRERIAFLRTQDEGWPDLSDKALLDSLDSWLAPFLDGVSRRSHLARIDLTAALKSLVPWDRQRELDRLAPTHVEVPSGSRVPIDYANAAEPTLSVRLQEMFGLVDTPRVAGGKVPLTIHLLSPARRPVQVTRDLASFWANGYKAVKAELKGRYPRHYWPDDPLIAEPTARVRPRPR</sequence>
<evidence type="ECO:0000259" key="5">
    <source>
        <dbReference type="PROSITE" id="PS51192"/>
    </source>
</evidence>
<dbReference type="SMART" id="SM00847">
    <property type="entry name" value="HA2"/>
    <property type="match status" value="1"/>
</dbReference>
<keyword evidence="4" id="KW-0067">ATP-binding</keyword>
<dbReference type="GO" id="GO:0016787">
    <property type="term" value="F:hydrolase activity"/>
    <property type="evidence" value="ECO:0007669"/>
    <property type="project" value="UniProtKB-KW"/>
</dbReference>
<dbReference type="GO" id="GO:0003676">
    <property type="term" value="F:nucleic acid binding"/>
    <property type="evidence" value="ECO:0007669"/>
    <property type="project" value="InterPro"/>
</dbReference>
<dbReference type="NCBIfam" id="TIGR01970">
    <property type="entry name" value="DEAH_box_HrpB"/>
    <property type="match status" value="1"/>
</dbReference>
<dbReference type="InterPro" id="IPR049614">
    <property type="entry name" value="HrpB_DEXH"/>
</dbReference>
<name>A0A512N7N5_9HYPH</name>
<dbReference type="GO" id="GO:0005524">
    <property type="term" value="F:ATP binding"/>
    <property type="evidence" value="ECO:0007669"/>
    <property type="project" value="UniProtKB-KW"/>
</dbReference>